<name>A0A919PMB5_9ACTN</name>
<dbReference type="InterPro" id="IPR006764">
    <property type="entry name" value="SAM_dep_MeTrfase_SAV2177_type"/>
</dbReference>
<dbReference type="InterPro" id="IPR029063">
    <property type="entry name" value="SAM-dependent_MTases_sf"/>
</dbReference>
<protein>
    <recommendedName>
        <fullName evidence="3">SAM-dependent methyltransferase</fullName>
    </recommendedName>
</protein>
<dbReference type="PIRSF" id="PIRSF017393">
    <property type="entry name" value="MTase_SAV2177"/>
    <property type="match status" value="1"/>
</dbReference>
<evidence type="ECO:0008006" key="3">
    <source>
        <dbReference type="Google" id="ProtNLM"/>
    </source>
</evidence>
<dbReference type="AlphaFoldDB" id="A0A919PMB5"/>
<reference evidence="1" key="1">
    <citation type="submission" date="2021-01" db="EMBL/GenBank/DDBJ databases">
        <title>Whole genome shotgun sequence of Dactylosporangium siamense NBRC 106093.</title>
        <authorList>
            <person name="Komaki H."/>
            <person name="Tamura T."/>
        </authorList>
    </citation>
    <scope>NUCLEOTIDE SEQUENCE</scope>
    <source>
        <strain evidence="1">NBRC 106093</strain>
    </source>
</reference>
<evidence type="ECO:0000313" key="2">
    <source>
        <dbReference type="Proteomes" id="UP000660611"/>
    </source>
</evidence>
<dbReference type="EMBL" id="BONQ01000056">
    <property type="protein sequence ID" value="GIG45846.1"/>
    <property type="molecule type" value="Genomic_DNA"/>
</dbReference>
<organism evidence="1 2">
    <name type="scientific">Dactylosporangium siamense</name>
    <dbReference type="NCBI Taxonomy" id="685454"/>
    <lineage>
        <taxon>Bacteria</taxon>
        <taxon>Bacillati</taxon>
        <taxon>Actinomycetota</taxon>
        <taxon>Actinomycetes</taxon>
        <taxon>Micromonosporales</taxon>
        <taxon>Micromonosporaceae</taxon>
        <taxon>Dactylosporangium</taxon>
    </lineage>
</organism>
<gene>
    <name evidence="1" type="ORF">Dsi01nite_038870</name>
</gene>
<dbReference type="Gene3D" id="3.40.50.150">
    <property type="entry name" value="Vaccinia Virus protein VP39"/>
    <property type="match status" value="1"/>
</dbReference>
<comment type="caution">
    <text evidence="1">The sequence shown here is derived from an EMBL/GenBank/DDBJ whole genome shotgun (WGS) entry which is preliminary data.</text>
</comment>
<dbReference type="Proteomes" id="UP000660611">
    <property type="component" value="Unassembled WGS sequence"/>
</dbReference>
<dbReference type="Pfam" id="PF04672">
    <property type="entry name" value="Methyltransf_19"/>
    <property type="match status" value="1"/>
</dbReference>
<evidence type="ECO:0000313" key="1">
    <source>
        <dbReference type="EMBL" id="GIG45846.1"/>
    </source>
</evidence>
<dbReference type="SUPFAM" id="SSF53335">
    <property type="entry name" value="S-adenosyl-L-methionine-dependent methyltransferases"/>
    <property type="match status" value="1"/>
</dbReference>
<sequence>MTGQDRIDTSVPHPARRYNYWLGGKDHFAADRASGDEIAAAFPTVRTAVLANRAFLRRAVRFLAEEAGVRQFLDIGTGLPVPDNTHELAQRVDPASRVVYVDNDPIVLTHARALLTGAPEGRTAYLEADLRDPAAILRHPDLRATLDLDRPVALLLVAILHFIHTDEAALPIVRHLLSALPSGSYLVATNATVDFADEAGAAAYRAMFAAGRTDGYARSAAQFGAFFEGLDLVPPGVVAVCDWHDAYPDATPADVAMYAAVGRKP</sequence>
<proteinExistence type="predicted"/>
<keyword evidence="2" id="KW-1185">Reference proteome</keyword>
<accession>A0A919PMB5</accession>
<dbReference type="RefSeq" id="WP_239136006.1">
    <property type="nucleotide sequence ID" value="NZ_BAAAVW010000033.1"/>
</dbReference>